<dbReference type="Gene3D" id="3.40.50.280">
    <property type="entry name" value="Cobalamin-binding domain"/>
    <property type="match status" value="1"/>
</dbReference>
<evidence type="ECO:0000256" key="1">
    <source>
        <dbReference type="ARBA" id="ARBA00001966"/>
    </source>
</evidence>
<proteinExistence type="predicted"/>
<keyword evidence="2" id="KW-0949">S-adenosyl-L-methionine</keyword>
<evidence type="ECO:0000313" key="7">
    <source>
        <dbReference type="EMBL" id="KAA0259381.1"/>
    </source>
</evidence>
<comment type="caution">
    <text evidence="7">The sequence shown here is derived from an EMBL/GenBank/DDBJ whole genome shotgun (WGS) entry which is preliminary data.</text>
</comment>
<dbReference type="SFLD" id="SFLDG01082">
    <property type="entry name" value="B12-binding_domain_containing"/>
    <property type="match status" value="1"/>
</dbReference>
<dbReference type="InterPro" id="IPR058240">
    <property type="entry name" value="rSAM_sf"/>
</dbReference>
<dbReference type="Pfam" id="PF13282">
    <property type="entry name" value="DUF4070"/>
    <property type="match status" value="1"/>
</dbReference>
<dbReference type="SFLD" id="SFLDG01123">
    <property type="entry name" value="methyltransferase_(Class_B)"/>
    <property type="match status" value="1"/>
</dbReference>
<gene>
    <name evidence="7" type="ORF">FHQ18_00450</name>
</gene>
<dbReference type="CDD" id="cd01335">
    <property type="entry name" value="Radical_SAM"/>
    <property type="match status" value="1"/>
</dbReference>
<evidence type="ECO:0000256" key="5">
    <source>
        <dbReference type="ARBA" id="ARBA00023014"/>
    </source>
</evidence>
<dbReference type="InterPro" id="IPR023404">
    <property type="entry name" value="rSAM_horseshoe"/>
</dbReference>
<keyword evidence="8" id="KW-1185">Reference proteome</keyword>
<dbReference type="GO" id="GO:0046872">
    <property type="term" value="F:metal ion binding"/>
    <property type="evidence" value="ECO:0007669"/>
    <property type="project" value="UniProtKB-KW"/>
</dbReference>
<dbReference type="CDD" id="cd02068">
    <property type="entry name" value="radical_SAM_B12_BD"/>
    <property type="match status" value="1"/>
</dbReference>
<evidence type="ECO:0000313" key="8">
    <source>
        <dbReference type="Proteomes" id="UP000322876"/>
    </source>
</evidence>
<dbReference type="PANTHER" id="PTHR43409">
    <property type="entry name" value="ANAEROBIC MAGNESIUM-PROTOPORPHYRIN IX MONOMETHYL ESTER CYCLASE-RELATED"/>
    <property type="match status" value="1"/>
</dbReference>
<dbReference type="Gene3D" id="3.80.30.20">
    <property type="entry name" value="tm_1862 like domain"/>
    <property type="match status" value="1"/>
</dbReference>
<dbReference type="InterPro" id="IPR025274">
    <property type="entry name" value="DUF4070"/>
</dbReference>
<name>A0A5A8F8X0_9BACT</name>
<reference evidence="7 8" key="1">
    <citation type="submission" date="2019-06" db="EMBL/GenBank/DDBJ databases">
        <title>Genomic insights into carbon and energy metabolism of Deferribacter autotrophicus revealed new metabolic traits in the phylum Deferribacteres.</title>
        <authorList>
            <person name="Slobodkin A.I."/>
            <person name="Slobodkina G.B."/>
            <person name="Allioux M."/>
            <person name="Alain K."/>
            <person name="Jebbar M."/>
            <person name="Shadrin V."/>
            <person name="Kublanov I.V."/>
            <person name="Toshchakov S.V."/>
            <person name="Bonch-Osmolovskaya E.A."/>
        </authorList>
    </citation>
    <scope>NUCLEOTIDE SEQUENCE [LARGE SCALE GENOMIC DNA]</scope>
    <source>
        <strain evidence="7 8">SL50</strain>
    </source>
</reference>
<keyword evidence="4" id="KW-0408">Iron</keyword>
<comment type="cofactor">
    <cofactor evidence="1">
        <name>[4Fe-4S] cluster</name>
        <dbReference type="ChEBI" id="CHEBI:49883"/>
    </cofactor>
</comment>
<dbReference type="GO" id="GO:0031419">
    <property type="term" value="F:cobalamin binding"/>
    <property type="evidence" value="ECO:0007669"/>
    <property type="project" value="InterPro"/>
</dbReference>
<protein>
    <submittedName>
        <fullName evidence="7">DUF4070 domain-containing protein</fullName>
    </submittedName>
</protein>
<dbReference type="RefSeq" id="WP_149265202.1">
    <property type="nucleotide sequence ID" value="NZ_VFJB01000001.1"/>
</dbReference>
<dbReference type="InterPro" id="IPR006158">
    <property type="entry name" value="Cobalamin-bd"/>
</dbReference>
<evidence type="ECO:0000256" key="4">
    <source>
        <dbReference type="ARBA" id="ARBA00023004"/>
    </source>
</evidence>
<organism evidence="7 8">
    <name type="scientific">Deferribacter autotrophicus</name>
    <dbReference type="NCBI Taxonomy" id="500465"/>
    <lineage>
        <taxon>Bacteria</taxon>
        <taxon>Pseudomonadati</taxon>
        <taxon>Deferribacterota</taxon>
        <taxon>Deferribacteres</taxon>
        <taxon>Deferribacterales</taxon>
        <taxon>Deferribacteraceae</taxon>
        <taxon>Deferribacter</taxon>
    </lineage>
</organism>
<evidence type="ECO:0000256" key="2">
    <source>
        <dbReference type="ARBA" id="ARBA00022691"/>
    </source>
</evidence>
<dbReference type="OrthoDB" id="9801424at2"/>
<sequence length="504" mass="58392">MKALLVYPEYPNTFWSFKYALDFINKKASLPPLGLLTIASMLPEDWSLKLVDLNVSRLTDEHILWADLVIISAMSIQKDSALEIIDRCHKYNVKVAGGGPLFTVESDKFDNVDYLILGEGEITVPKFLNDLKTGVPKNVYMPDDYADMVDSPAPKWEALDDINAYASLSIQYSRGCPFNCDFCNVTSMLGNRVRTKTVKQVITELDNMYNLGWRGGVFFVDDNFIAHKKRVKDELLPTLIKWMKKRKYPFEFFTQVSINLADDDEMIDLMVQAGFDTVFIGIETPNEASLNESKKYQNINRNLMDSVRKLHRKGLQVQGGFIVGFDSDPLDIFDRQINFIQKSGIITAMVGLLNAPPGTKLYERLKSENRLLDIFGGNNTDIFINFIPKIDKEKLVEGYLKIVNTIYSPKKFYERLKTFLKDYNPPDFSNVKFSFKRLKAFFKSLYKLGIFEKERYYFYKLLFWVSLRKFKCLPMAIYLSICGYHFRKVFEEVTEDYFNKGNKF</sequence>
<dbReference type="SUPFAM" id="SSF102114">
    <property type="entry name" value="Radical SAM enzymes"/>
    <property type="match status" value="1"/>
</dbReference>
<evidence type="ECO:0000259" key="6">
    <source>
        <dbReference type="PROSITE" id="PS51918"/>
    </source>
</evidence>
<dbReference type="SFLD" id="SFLDS00029">
    <property type="entry name" value="Radical_SAM"/>
    <property type="match status" value="1"/>
</dbReference>
<dbReference type="InterPro" id="IPR034530">
    <property type="entry name" value="HpnP-like"/>
</dbReference>
<dbReference type="InterPro" id="IPR034466">
    <property type="entry name" value="Methyltransferase_Class_B"/>
</dbReference>
<feature type="domain" description="Radical SAM core" evidence="6">
    <location>
        <begin position="160"/>
        <end position="393"/>
    </location>
</feature>
<keyword evidence="3" id="KW-0479">Metal-binding</keyword>
<dbReference type="GO" id="GO:0005829">
    <property type="term" value="C:cytosol"/>
    <property type="evidence" value="ECO:0007669"/>
    <property type="project" value="TreeGrafter"/>
</dbReference>
<dbReference type="InterPro" id="IPR007197">
    <property type="entry name" value="rSAM"/>
</dbReference>
<keyword evidence="5" id="KW-0411">Iron-sulfur</keyword>
<dbReference type="EMBL" id="VFJB01000001">
    <property type="protein sequence ID" value="KAA0259381.1"/>
    <property type="molecule type" value="Genomic_DNA"/>
</dbReference>
<dbReference type="AlphaFoldDB" id="A0A5A8F8X0"/>
<dbReference type="InterPro" id="IPR006638">
    <property type="entry name" value="Elp3/MiaA/NifB-like_rSAM"/>
</dbReference>
<dbReference type="SFLD" id="SFLDF00303">
    <property type="entry name" value="hopanoid_C2-methyltransferase"/>
    <property type="match status" value="1"/>
</dbReference>
<accession>A0A5A8F8X0</accession>
<dbReference type="Pfam" id="PF04055">
    <property type="entry name" value="Radical_SAM"/>
    <property type="match status" value="1"/>
</dbReference>
<dbReference type="Pfam" id="PF02310">
    <property type="entry name" value="B12-binding"/>
    <property type="match status" value="1"/>
</dbReference>
<dbReference type="SMART" id="SM00729">
    <property type="entry name" value="Elp3"/>
    <property type="match status" value="1"/>
</dbReference>
<dbReference type="Proteomes" id="UP000322876">
    <property type="component" value="Unassembled WGS sequence"/>
</dbReference>
<dbReference type="PANTHER" id="PTHR43409:SF3">
    <property type="entry name" value="HYPOTHETICAL METHYLTRANSFERASE"/>
    <property type="match status" value="1"/>
</dbReference>
<dbReference type="GO" id="GO:0003824">
    <property type="term" value="F:catalytic activity"/>
    <property type="evidence" value="ECO:0007669"/>
    <property type="project" value="InterPro"/>
</dbReference>
<dbReference type="InterPro" id="IPR051198">
    <property type="entry name" value="BchE-like"/>
</dbReference>
<dbReference type="PROSITE" id="PS51918">
    <property type="entry name" value="RADICAL_SAM"/>
    <property type="match status" value="1"/>
</dbReference>
<dbReference type="GO" id="GO:0051536">
    <property type="term" value="F:iron-sulfur cluster binding"/>
    <property type="evidence" value="ECO:0007669"/>
    <property type="project" value="UniProtKB-KW"/>
</dbReference>
<evidence type="ECO:0000256" key="3">
    <source>
        <dbReference type="ARBA" id="ARBA00022723"/>
    </source>
</evidence>